<accession>A0ACC3SDE8</accession>
<proteinExistence type="predicted"/>
<name>A0ACC3SDE8_9PEZI</name>
<evidence type="ECO:0000313" key="1">
    <source>
        <dbReference type="EMBL" id="KAK8208010.1"/>
    </source>
</evidence>
<evidence type="ECO:0000313" key="2">
    <source>
        <dbReference type="Proteomes" id="UP001320706"/>
    </source>
</evidence>
<organism evidence="1 2">
    <name type="scientific">Zalaria obscura</name>
    <dbReference type="NCBI Taxonomy" id="2024903"/>
    <lineage>
        <taxon>Eukaryota</taxon>
        <taxon>Fungi</taxon>
        <taxon>Dikarya</taxon>
        <taxon>Ascomycota</taxon>
        <taxon>Pezizomycotina</taxon>
        <taxon>Dothideomycetes</taxon>
        <taxon>Dothideomycetidae</taxon>
        <taxon>Dothideales</taxon>
        <taxon>Zalariaceae</taxon>
        <taxon>Zalaria</taxon>
    </lineage>
</organism>
<reference evidence="1" key="1">
    <citation type="submission" date="2024-02" db="EMBL/GenBank/DDBJ databases">
        <title>Metagenome Assembled Genome of Zalaria obscura JY119.</title>
        <authorList>
            <person name="Vighnesh L."/>
            <person name="Jagadeeshwari U."/>
            <person name="Venkata Ramana C."/>
            <person name="Sasikala C."/>
        </authorList>
    </citation>
    <scope>NUCLEOTIDE SEQUENCE</scope>
    <source>
        <strain evidence="1">JY119</strain>
    </source>
</reference>
<protein>
    <submittedName>
        <fullName evidence="1">Uncharacterized protein</fullName>
    </submittedName>
</protein>
<keyword evidence="2" id="KW-1185">Reference proteome</keyword>
<comment type="caution">
    <text evidence="1">The sequence shown here is derived from an EMBL/GenBank/DDBJ whole genome shotgun (WGS) entry which is preliminary data.</text>
</comment>
<dbReference type="EMBL" id="JAMKPW020000019">
    <property type="protein sequence ID" value="KAK8208010.1"/>
    <property type="molecule type" value="Genomic_DNA"/>
</dbReference>
<gene>
    <name evidence="1" type="ORF">M8818_004048</name>
</gene>
<dbReference type="Proteomes" id="UP001320706">
    <property type="component" value="Unassembled WGS sequence"/>
</dbReference>
<sequence length="284" mass="31668">MAAQDLPAMHTPFENPKFIFFTDFDGTITMTDIPLSRVLVLGPFAKSPQTDNIGFGTELRKKGNRDVLEGTKSFRDSFKEMMDSVKLPYNQCIDYILKHIKLDPGFNDFFKWSLENKIPVVVLSSGMEPIIRALLEKLVGPDAKNIDVISNTVRARPGKTINDEGGWEIVFHDPESGFGHDKSLTIRPYAELPAEQRPTLFYAGDGVSDLSAARETDLLFAKKGHDLISYCVRENIPFTVFEDWSAIKAKVQEIVAGKITVHEAAQKGFEEYKKGEAGVNGVAH</sequence>